<dbReference type="AlphaFoldDB" id="A0A7W7MTY7"/>
<name>A0A7W7MTY7_9ACTN</name>
<accession>A0A7W7MTY7</accession>
<gene>
    <name evidence="1" type="ORF">BJ971_006836</name>
</gene>
<comment type="caution">
    <text evidence="1">The sequence shown here is derived from an EMBL/GenBank/DDBJ whole genome shotgun (WGS) entry which is preliminary data.</text>
</comment>
<protein>
    <submittedName>
        <fullName evidence="1">Uncharacterized protein</fullName>
    </submittedName>
</protein>
<evidence type="ECO:0000313" key="2">
    <source>
        <dbReference type="Proteomes" id="UP000578112"/>
    </source>
</evidence>
<keyword evidence="2" id="KW-1185">Reference proteome</keyword>
<proteinExistence type="predicted"/>
<reference evidence="1 2" key="1">
    <citation type="submission" date="2020-08" db="EMBL/GenBank/DDBJ databases">
        <title>Sequencing the genomes of 1000 actinobacteria strains.</title>
        <authorList>
            <person name="Klenk H.-P."/>
        </authorList>
    </citation>
    <scope>NUCLEOTIDE SEQUENCE [LARGE SCALE GENOMIC DNA]</scope>
    <source>
        <strain evidence="1 2">DSM 43149</strain>
    </source>
</reference>
<organism evidence="1 2">
    <name type="scientific">Actinoplanes digitatis</name>
    <dbReference type="NCBI Taxonomy" id="1868"/>
    <lineage>
        <taxon>Bacteria</taxon>
        <taxon>Bacillati</taxon>
        <taxon>Actinomycetota</taxon>
        <taxon>Actinomycetes</taxon>
        <taxon>Micromonosporales</taxon>
        <taxon>Micromonosporaceae</taxon>
        <taxon>Actinoplanes</taxon>
    </lineage>
</organism>
<dbReference type="EMBL" id="JACHNH010000001">
    <property type="protein sequence ID" value="MBB4766280.1"/>
    <property type="molecule type" value="Genomic_DNA"/>
</dbReference>
<evidence type="ECO:0000313" key="1">
    <source>
        <dbReference type="EMBL" id="MBB4766280.1"/>
    </source>
</evidence>
<sequence>MSIVMIVFTTGIAQVYWANGRIENSAVAQSQLNVAFQRFDRELRYASWIGQPELVDSHLWYVEFAEADPTRCNRLRLDTTAQPSAGGQNGAGVLQLIRWTRGTWPTGDPKPATSAWATIASNLVVGTDPPFDTQNVGAMPYATAVAGQDFKTAFQRLRFRLTTRVGNNTAAVDTTFSAVNSAKATQSNGCSEGRPTP</sequence>
<dbReference type="Proteomes" id="UP000578112">
    <property type="component" value="Unassembled WGS sequence"/>
</dbReference>